<dbReference type="OrthoDB" id="61370at2759"/>
<dbReference type="EMBL" id="KZ084151">
    <property type="protein sequence ID" value="OSC97412.1"/>
    <property type="molecule type" value="Genomic_DNA"/>
</dbReference>
<evidence type="ECO:0000313" key="3">
    <source>
        <dbReference type="EMBL" id="OSC97412.1"/>
    </source>
</evidence>
<sequence>MRKTSYVVAFFAVVATMILNTVSVQRPDWLVVHDQDIVHKSVVVEYGLHQRCERKVIEIPSGSGGTISYTNYECRAFPMRVADACEKENRRFCMVWGTASYFGQLGIGFAAVACLAIMFGVTTHSRRRRIWKSVSVLVALHVLSQIIVFGVVTHLYRTDAFPTFAHARPGLAYVLNTLSWVFGLLVTAGVVTTGISAERGHRWAAGNRAYRPISG</sequence>
<evidence type="ECO:0000256" key="1">
    <source>
        <dbReference type="SAM" id="Phobius"/>
    </source>
</evidence>
<feature type="chain" id="PRO_5013141626" evidence="2">
    <location>
        <begin position="25"/>
        <end position="215"/>
    </location>
</feature>
<accession>A0A1Y2IAG2</accession>
<keyword evidence="1" id="KW-0812">Transmembrane</keyword>
<protein>
    <submittedName>
        <fullName evidence="3">Uncharacterized protein</fullName>
    </submittedName>
</protein>
<gene>
    <name evidence="3" type="ORF">PYCCODRAFT_1398761</name>
</gene>
<feature type="signal peptide" evidence="2">
    <location>
        <begin position="1"/>
        <end position="24"/>
    </location>
</feature>
<keyword evidence="1" id="KW-0472">Membrane</keyword>
<feature type="transmembrane region" description="Helical" evidence="1">
    <location>
        <begin position="134"/>
        <end position="157"/>
    </location>
</feature>
<feature type="transmembrane region" description="Helical" evidence="1">
    <location>
        <begin position="101"/>
        <end position="122"/>
    </location>
</feature>
<dbReference type="Proteomes" id="UP000193067">
    <property type="component" value="Unassembled WGS sequence"/>
</dbReference>
<dbReference type="Gene3D" id="1.20.140.150">
    <property type="match status" value="1"/>
</dbReference>
<keyword evidence="1" id="KW-1133">Transmembrane helix</keyword>
<dbReference type="AlphaFoldDB" id="A0A1Y2IAG2"/>
<organism evidence="3 4">
    <name type="scientific">Trametes coccinea (strain BRFM310)</name>
    <name type="common">Pycnoporus coccineus</name>
    <dbReference type="NCBI Taxonomy" id="1353009"/>
    <lineage>
        <taxon>Eukaryota</taxon>
        <taxon>Fungi</taxon>
        <taxon>Dikarya</taxon>
        <taxon>Basidiomycota</taxon>
        <taxon>Agaricomycotina</taxon>
        <taxon>Agaricomycetes</taxon>
        <taxon>Polyporales</taxon>
        <taxon>Polyporaceae</taxon>
        <taxon>Trametes</taxon>
    </lineage>
</organism>
<keyword evidence="2" id="KW-0732">Signal</keyword>
<feature type="transmembrane region" description="Helical" evidence="1">
    <location>
        <begin position="177"/>
        <end position="197"/>
    </location>
</feature>
<proteinExistence type="predicted"/>
<evidence type="ECO:0000256" key="2">
    <source>
        <dbReference type="SAM" id="SignalP"/>
    </source>
</evidence>
<name>A0A1Y2IAG2_TRAC3</name>
<reference evidence="3 4" key="1">
    <citation type="journal article" date="2015" name="Biotechnol. Biofuels">
        <title>Enhanced degradation of softwood versus hardwood by the white-rot fungus Pycnoporus coccineus.</title>
        <authorList>
            <person name="Couturier M."/>
            <person name="Navarro D."/>
            <person name="Chevret D."/>
            <person name="Henrissat B."/>
            <person name="Piumi F."/>
            <person name="Ruiz-Duenas F.J."/>
            <person name="Martinez A.T."/>
            <person name="Grigoriev I.V."/>
            <person name="Riley R."/>
            <person name="Lipzen A."/>
            <person name="Berrin J.G."/>
            <person name="Master E.R."/>
            <person name="Rosso M.N."/>
        </authorList>
    </citation>
    <scope>NUCLEOTIDE SEQUENCE [LARGE SCALE GENOMIC DNA]</scope>
    <source>
        <strain evidence="3 4">BRFM310</strain>
    </source>
</reference>
<evidence type="ECO:0000313" key="4">
    <source>
        <dbReference type="Proteomes" id="UP000193067"/>
    </source>
</evidence>
<keyword evidence="4" id="KW-1185">Reference proteome</keyword>